<reference evidence="4 6" key="2">
    <citation type="submission" date="2018-12" db="EMBL/GenBank/DDBJ databases">
        <authorList>
            <person name="hu s."/>
            <person name="Xu Y."/>
            <person name="Xu B."/>
            <person name="Li F."/>
        </authorList>
    </citation>
    <scope>NUCLEOTIDE SEQUENCE [LARGE SCALE GENOMIC DNA]</scope>
    <source>
        <strain evidence="4 6">KSW2-17</strain>
    </source>
</reference>
<feature type="region of interest" description="Disordered" evidence="1">
    <location>
        <begin position="1"/>
        <end position="33"/>
    </location>
</feature>
<keyword evidence="2" id="KW-0812">Transmembrane</keyword>
<evidence type="ECO:0000313" key="6">
    <source>
        <dbReference type="Proteomes" id="UP000268291"/>
    </source>
</evidence>
<dbReference type="Proteomes" id="UP000241203">
    <property type="component" value="Unassembled WGS sequence"/>
</dbReference>
<gene>
    <name evidence="3" type="ORF">CLV49_1732</name>
    <name evidence="4" type="ORF">ELQ93_10545</name>
</gene>
<evidence type="ECO:0000313" key="4">
    <source>
        <dbReference type="EMBL" id="RUQ87330.1"/>
    </source>
</evidence>
<proteinExistence type="predicted"/>
<dbReference type="EMBL" id="RZGY01000001">
    <property type="protein sequence ID" value="RUQ87330.1"/>
    <property type="molecule type" value="Genomic_DNA"/>
</dbReference>
<feature type="transmembrane region" description="Helical" evidence="2">
    <location>
        <begin position="97"/>
        <end position="122"/>
    </location>
</feature>
<dbReference type="Proteomes" id="UP000268291">
    <property type="component" value="Unassembled WGS sequence"/>
</dbReference>
<organism evidence="3 5">
    <name type="scientific">Labedella gwakjiensis</name>
    <dbReference type="NCBI Taxonomy" id="390269"/>
    <lineage>
        <taxon>Bacteria</taxon>
        <taxon>Bacillati</taxon>
        <taxon>Actinomycetota</taxon>
        <taxon>Actinomycetes</taxon>
        <taxon>Micrococcales</taxon>
        <taxon>Microbacteriaceae</taxon>
        <taxon>Labedella</taxon>
    </lineage>
</organism>
<keyword evidence="6" id="KW-1185">Reference proteome</keyword>
<protein>
    <submittedName>
        <fullName evidence="3">Uncharacterized protein</fullName>
    </submittedName>
</protein>
<feature type="region of interest" description="Disordered" evidence="1">
    <location>
        <begin position="126"/>
        <end position="145"/>
    </location>
</feature>
<dbReference type="AlphaFoldDB" id="A0A2P8GVW6"/>
<feature type="transmembrane region" description="Helical" evidence="2">
    <location>
        <begin position="54"/>
        <end position="77"/>
    </location>
</feature>
<name>A0A2P8GVW6_9MICO</name>
<evidence type="ECO:0000313" key="3">
    <source>
        <dbReference type="EMBL" id="PSL38120.1"/>
    </source>
</evidence>
<keyword evidence="2" id="KW-0472">Membrane</keyword>
<dbReference type="EMBL" id="PYAU01000001">
    <property type="protein sequence ID" value="PSL38120.1"/>
    <property type="molecule type" value="Genomic_DNA"/>
</dbReference>
<evidence type="ECO:0000256" key="1">
    <source>
        <dbReference type="SAM" id="MobiDB-lite"/>
    </source>
</evidence>
<accession>A0A2P8GVW6</accession>
<sequence>MAVIPDTPLPGTPDSPDPETPESNVPETGAVSSLTSRRFRFARSRRHRRIGRPAAIGFATAGVLLLVAIVLIGETAASPHPVISQSATAGAPSVNSVIGAIAVAITVAIVATAAVIALRLVLAEPDEPSEGASRDDRLPGTDADL</sequence>
<reference evidence="3 5" key="1">
    <citation type="submission" date="2018-03" db="EMBL/GenBank/DDBJ databases">
        <title>Genomic Encyclopedia of Archaeal and Bacterial Type Strains, Phase II (KMG-II): from individual species to whole genera.</title>
        <authorList>
            <person name="Goeker M."/>
        </authorList>
    </citation>
    <scope>NUCLEOTIDE SEQUENCE [LARGE SCALE GENOMIC DNA]</scope>
    <source>
        <strain evidence="3 5">DSM 21548</strain>
    </source>
</reference>
<keyword evidence="2" id="KW-1133">Transmembrane helix</keyword>
<comment type="caution">
    <text evidence="3">The sequence shown here is derived from an EMBL/GenBank/DDBJ whole genome shotgun (WGS) entry which is preliminary data.</text>
</comment>
<evidence type="ECO:0000313" key="5">
    <source>
        <dbReference type="Proteomes" id="UP000241203"/>
    </source>
</evidence>
<evidence type="ECO:0000256" key="2">
    <source>
        <dbReference type="SAM" id="Phobius"/>
    </source>
</evidence>
<feature type="compositionally biased region" description="Polar residues" evidence="1">
    <location>
        <begin position="21"/>
        <end position="33"/>
    </location>
</feature>